<dbReference type="SUPFAM" id="SSF52540">
    <property type="entry name" value="P-loop containing nucleoside triphosphate hydrolases"/>
    <property type="match status" value="2"/>
</dbReference>
<evidence type="ECO:0000259" key="5">
    <source>
        <dbReference type="PROSITE" id="PS50893"/>
    </source>
</evidence>
<comment type="caution">
    <text evidence="6">The sequence shown here is derived from an EMBL/GenBank/DDBJ whole genome shotgun (WGS) entry which is preliminary data.</text>
</comment>
<dbReference type="RefSeq" id="WP_007323267.1">
    <property type="nucleotide sequence ID" value="NZ_BAEE01000064.1"/>
</dbReference>
<dbReference type="PANTHER" id="PTHR19211">
    <property type="entry name" value="ATP-BINDING TRANSPORT PROTEIN-RELATED"/>
    <property type="match status" value="1"/>
</dbReference>
<sequence length="533" mass="57971">MSIPHNPAVVLSDLSFSWPDGTPVFTGVDAAFGAGRTGLIGTNGSGKSTLLRLVAGELTPSSGRIDIDGVVGYLPQQLTLKTNATVADLLGIRVRLDALRAIESGDTDPRRFDELGDDWDAESRARAALDVLGLSSIGLDRPVSQLSGGETVLAALAGLRLAGDEVVLLDEPTNNLDRQARHGLYDAVTAWSGALIVVSHDVTLLDLLDETAELRSGSMTVFGGPFSAYREYVAAEQAAAQQAVRSAEQELKKEKRQRVEAETKLARRSRYAKTDFENKRKPKIIMNMLKGSAQVSAGKLRGQLDGRVEAAREELDSQEARLRDDARIRIDLPDPGVSTGRRLAELHDGRHDPIVIAGPERVALTGRNGIGKTRLLESLFADDESDEDRVRAIAQTGRIGYLPQRLDNLDDESTIFEAVRQTAQHTPAVEIRAQLARFLFRADDVLRPIGVLSGGERFRVALARLLLADPPNQLLILDEPTNNLDLASIDELVDALDAYRGGLIVVSHDDAFLERLRIDTRVVLDDDGLAIER</sequence>
<dbReference type="Pfam" id="PF00005">
    <property type="entry name" value="ABC_tran"/>
    <property type="match status" value="2"/>
</dbReference>
<evidence type="ECO:0000256" key="1">
    <source>
        <dbReference type="ARBA" id="ARBA00022737"/>
    </source>
</evidence>
<evidence type="ECO:0000256" key="3">
    <source>
        <dbReference type="ARBA" id="ARBA00022840"/>
    </source>
</evidence>
<evidence type="ECO:0000256" key="2">
    <source>
        <dbReference type="ARBA" id="ARBA00022741"/>
    </source>
</evidence>
<keyword evidence="1" id="KW-0677">Repeat</keyword>
<dbReference type="OrthoDB" id="4500804at2"/>
<dbReference type="Proteomes" id="UP000035088">
    <property type="component" value="Unassembled WGS sequence"/>
</dbReference>
<dbReference type="InterPro" id="IPR050611">
    <property type="entry name" value="ABCF"/>
</dbReference>
<feature type="domain" description="ABC transporter" evidence="5">
    <location>
        <begin position="9"/>
        <end position="241"/>
    </location>
</feature>
<accession>G7H5R7</accession>
<dbReference type="STRING" id="1073574.GOARA_064_01940"/>
<dbReference type="AlphaFoldDB" id="G7H5R7"/>
<dbReference type="InterPro" id="IPR027417">
    <property type="entry name" value="P-loop_NTPase"/>
</dbReference>
<protein>
    <submittedName>
        <fullName evidence="6">Putative ABC transporter ATP-binding protein</fullName>
    </submittedName>
</protein>
<dbReference type="PANTHER" id="PTHR19211:SF6">
    <property type="entry name" value="BLL7188 PROTEIN"/>
    <property type="match status" value="1"/>
</dbReference>
<evidence type="ECO:0000313" key="7">
    <source>
        <dbReference type="Proteomes" id="UP000035088"/>
    </source>
</evidence>
<dbReference type="InterPro" id="IPR003439">
    <property type="entry name" value="ABC_transporter-like_ATP-bd"/>
</dbReference>
<reference evidence="6 7" key="1">
    <citation type="submission" date="2011-11" db="EMBL/GenBank/DDBJ databases">
        <title>Whole genome shotgun sequence of Gordonia araii NBRC 100433.</title>
        <authorList>
            <person name="Yoshida Y."/>
            <person name="Hosoyama A."/>
            <person name="Tsuchikane K."/>
            <person name="Katsumata H."/>
            <person name="Yamazaki S."/>
            <person name="Fujita N."/>
        </authorList>
    </citation>
    <scope>NUCLEOTIDE SEQUENCE [LARGE SCALE GENOMIC DNA]</scope>
    <source>
        <strain evidence="6 7">NBRC 100433</strain>
    </source>
</reference>
<dbReference type="GO" id="GO:0016887">
    <property type="term" value="F:ATP hydrolysis activity"/>
    <property type="evidence" value="ECO:0007669"/>
    <property type="project" value="InterPro"/>
</dbReference>
<keyword evidence="2" id="KW-0547">Nucleotide-binding</keyword>
<keyword evidence="4" id="KW-0175">Coiled coil</keyword>
<proteinExistence type="predicted"/>
<feature type="coiled-coil region" evidence="4">
    <location>
        <begin position="237"/>
        <end position="264"/>
    </location>
</feature>
<gene>
    <name evidence="6" type="ORF">GOARA_064_01940</name>
</gene>
<organism evidence="6 7">
    <name type="scientific">Gordonia araii NBRC 100433</name>
    <dbReference type="NCBI Taxonomy" id="1073574"/>
    <lineage>
        <taxon>Bacteria</taxon>
        <taxon>Bacillati</taxon>
        <taxon>Actinomycetota</taxon>
        <taxon>Actinomycetes</taxon>
        <taxon>Mycobacteriales</taxon>
        <taxon>Gordoniaceae</taxon>
        <taxon>Gordonia</taxon>
    </lineage>
</organism>
<dbReference type="PROSITE" id="PS50893">
    <property type="entry name" value="ABC_TRANSPORTER_2"/>
    <property type="match status" value="1"/>
</dbReference>
<keyword evidence="7" id="KW-1185">Reference proteome</keyword>
<evidence type="ECO:0000313" key="6">
    <source>
        <dbReference type="EMBL" id="GAB11192.1"/>
    </source>
</evidence>
<dbReference type="EMBL" id="BAEE01000064">
    <property type="protein sequence ID" value="GAB11192.1"/>
    <property type="molecule type" value="Genomic_DNA"/>
</dbReference>
<feature type="coiled-coil region" evidence="4">
    <location>
        <begin position="301"/>
        <end position="328"/>
    </location>
</feature>
<keyword evidence="3 6" id="KW-0067">ATP-binding</keyword>
<dbReference type="InterPro" id="IPR003593">
    <property type="entry name" value="AAA+_ATPase"/>
</dbReference>
<name>G7H5R7_9ACTN</name>
<dbReference type="SMART" id="SM00382">
    <property type="entry name" value="AAA"/>
    <property type="match status" value="2"/>
</dbReference>
<dbReference type="Gene3D" id="3.40.50.300">
    <property type="entry name" value="P-loop containing nucleotide triphosphate hydrolases"/>
    <property type="match status" value="2"/>
</dbReference>
<dbReference type="FunFam" id="3.40.50.300:FF:001320">
    <property type="entry name" value="Heme ABC transporter ATP-binding protein"/>
    <property type="match status" value="1"/>
</dbReference>
<dbReference type="GO" id="GO:0005524">
    <property type="term" value="F:ATP binding"/>
    <property type="evidence" value="ECO:0007669"/>
    <property type="project" value="UniProtKB-KW"/>
</dbReference>
<evidence type="ECO:0000256" key="4">
    <source>
        <dbReference type="SAM" id="Coils"/>
    </source>
</evidence>